<sequence>MSVATEGLEEIQIKVTRETKQASLINQVLTYIEESLKKLTPEEKQDVVTIDLSAYKLDNVVVRETIHDNYNAEIIGEHMFIKYDSKKKEKIHRRLANSAEAHNQNWDVDANGMCTDNNGNEFLPDVGVWFQMPTQAQQTRPIAEQCPLPDVWVEVFYNRDPDRSRALTNIAFVQQQNLGIEFIGIALPYSTNTFQQNPNPGIATTPANPLANQNARPFIAPYIIHWDVNNVPVYYRINWNEHLVLRCGWVLEFNIVLNVLAM</sequence>
<dbReference type="AlphaFoldDB" id="A0A2I1HCL8"/>
<dbReference type="VEuPathDB" id="FungiDB:RhiirA1_429975"/>
<name>A0A2I1HCL8_9GLOM</name>
<organism evidence="4 6">
    <name type="scientific">Rhizophagus irregularis</name>
    <dbReference type="NCBI Taxonomy" id="588596"/>
    <lineage>
        <taxon>Eukaryota</taxon>
        <taxon>Fungi</taxon>
        <taxon>Fungi incertae sedis</taxon>
        <taxon>Mucoromycota</taxon>
        <taxon>Glomeromycotina</taxon>
        <taxon>Glomeromycetes</taxon>
        <taxon>Glomerales</taxon>
        <taxon>Glomeraceae</taxon>
        <taxon>Rhizophagus</taxon>
    </lineage>
</organism>
<dbReference type="EMBL" id="CAGKOT010000015">
    <property type="protein sequence ID" value="CAB5360585.1"/>
    <property type="molecule type" value="Genomic_DNA"/>
</dbReference>
<dbReference type="EMBL" id="LLXI01002252">
    <property type="protein sequence ID" value="PKY56636.1"/>
    <property type="molecule type" value="Genomic_DNA"/>
</dbReference>
<dbReference type="OrthoDB" id="2358744at2759"/>
<keyword evidence="6" id="KW-1185">Reference proteome</keyword>
<evidence type="ECO:0000313" key="5">
    <source>
        <dbReference type="Proteomes" id="UP000232722"/>
    </source>
</evidence>
<comment type="caution">
    <text evidence="4">The sequence shown here is derived from an EMBL/GenBank/DDBJ whole genome shotgun (WGS) entry which is preliminary data.</text>
</comment>
<proteinExistence type="predicted"/>
<evidence type="ECO:0000313" key="2">
    <source>
        <dbReference type="EMBL" id="PKB95271.1"/>
    </source>
</evidence>
<accession>A0A2I1HCL8</accession>
<gene>
    <name evidence="1" type="ORF">CHRIB12_LOCUS8269</name>
    <name evidence="4" type="ORF">RhiirA4_411290</name>
    <name evidence="3" type="ORF">RhiirA5_368039</name>
    <name evidence="2" type="ORF">RhiirA5_368047</name>
</gene>
<dbReference type="Proteomes" id="UP000232722">
    <property type="component" value="Unassembled WGS sequence"/>
</dbReference>
<reference evidence="1" key="3">
    <citation type="submission" date="2020-05" db="EMBL/GenBank/DDBJ databases">
        <authorList>
            <person name="Rincon C."/>
            <person name="Sanders R I."/>
            <person name="Robbins C."/>
            <person name="Chaturvedi A."/>
        </authorList>
    </citation>
    <scope>NUCLEOTIDE SEQUENCE</scope>
    <source>
        <strain evidence="1">CHB12</strain>
    </source>
</reference>
<dbReference type="VEuPathDB" id="FungiDB:RhiirFUN_007535"/>
<reference evidence="4 6" key="1">
    <citation type="submission" date="2015-10" db="EMBL/GenBank/DDBJ databases">
        <title>Genome analyses suggest a sexual origin of heterokaryosis in a supposedly ancient asexual fungus.</title>
        <authorList>
            <person name="Ropars J."/>
            <person name="Sedzielewska K."/>
            <person name="Noel J."/>
            <person name="Charron P."/>
            <person name="Farinelli L."/>
            <person name="Marton T."/>
            <person name="Kruger M."/>
            <person name="Pelin A."/>
            <person name="Brachmann A."/>
            <person name="Corradi N."/>
        </authorList>
    </citation>
    <scope>NUCLEOTIDE SEQUENCE [LARGE SCALE GENOMIC DNA]</scope>
    <source>
        <strain evidence="4 6">A4</strain>
        <strain evidence="2 5">A5</strain>
    </source>
</reference>
<evidence type="ECO:0000313" key="6">
    <source>
        <dbReference type="Proteomes" id="UP000234323"/>
    </source>
</evidence>
<dbReference type="EMBL" id="LLXJ01004908">
    <property type="protein sequence ID" value="PKB95314.1"/>
    <property type="molecule type" value="Genomic_DNA"/>
</dbReference>
<evidence type="ECO:0000313" key="3">
    <source>
        <dbReference type="EMBL" id="PKB95314.1"/>
    </source>
</evidence>
<evidence type="ECO:0000313" key="4">
    <source>
        <dbReference type="EMBL" id="PKY56636.1"/>
    </source>
</evidence>
<dbReference type="VEuPathDB" id="FungiDB:FUN_003677"/>
<dbReference type="Proteomes" id="UP000234323">
    <property type="component" value="Unassembled WGS sequence"/>
</dbReference>
<reference evidence="2 5" key="2">
    <citation type="submission" date="2017-09" db="EMBL/GenBank/DDBJ databases">
        <title>Extensive intraspecific genome diversity in a model arbuscular mycorrhizal fungus.</title>
        <authorList>
            <person name="Chen E.C."/>
            <person name="Morin E."/>
            <person name="Beaudet D."/>
            <person name="Noel J."/>
            <person name="Ndikumana S."/>
            <person name="Charron P."/>
            <person name="St-Onge C."/>
            <person name="Giorgi J."/>
            <person name="Grigoriev I.V."/>
            <person name="Roux C."/>
            <person name="Martin F.M."/>
            <person name="Corradi N."/>
        </authorList>
    </citation>
    <scope>NUCLEOTIDE SEQUENCE [LARGE SCALE GENOMIC DNA]</scope>
    <source>
        <strain evidence="2 5">A5</strain>
    </source>
</reference>
<protein>
    <submittedName>
        <fullName evidence="4">Uncharacterized protein</fullName>
    </submittedName>
</protein>
<dbReference type="Proteomes" id="UP000684084">
    <property type="component" value="Unassembled WGS sequence"/>
</dbReference>
<dbReference type="EMBL" id="LLXJ01004948">
    <property type="protein sequence ID" value="PKB95271.1"/>
    <property type="molecule type" value="Genomic_DNA"/>
</dbReference>
<evidence type="ECO:0000313" key="1">
    <source>
        <dbReference type="EMBL" id="CAB5360585.1"/>
    </source>
</evidence>